<keyword evidence="2" id="KW-1185">Reference proteome</keyword>
<dbReference type="EMBL" id="JAPFQL010000011">
    <property type="protein sequence ID" value="MDC5696421.1"/>
    <property type="molecule type" value="Genomic_DNA"/>
</dbReference>
<dbReference type="Proteomes" id="UP001150259">
    <property type="component" value="Unassembled WGS sequence"/>
</dbReference>
<dbReference type="RefSeq" id="WP_272460997.1">
    <property type="nucleotide sequence ID" value="NZ_JAPFQL010000011.1"/>
</dbReference>
<comment type="caution">
    <text evidence="1">The sequence shown here is derived from an EMBL/GenBank/DDBJ whole genome shotgun (WGS) entry which is preliminary data.</text>
</comment>
<proteinExistence type="predicted"/>
<evidence type="ECO:0000313" key="2">
    <source>
        <dbReference type="Proteomes" id="UP001150259"/>
    </source>
</evidence>
<evidence type="ECO:0000313" key="1">
    <source>
        <dbReference type="EMBL" id="MDC5696421.1"/>
    </source>
</evidence>
<dbReference type="Pfam" id="PF05768">
    <property type="entry name" value="Glrx-like"/>
    <property type="match status" value="1"/>
</dbReference>
<sequence length="85" mass="9855">MRAGEPRVTLVGRPGCHLCDEAKLVIERVTRELGESWEERSIDDNDELRAKYADQIPVTLVDGQRHDFWRVDEARLRAALQSPRR</sequence>
<dbReference type="InterPro" id="IPR036249">
    <property type="entry name" value="Thioredoxin-like_sf"/>
</dbReference>
<name>A0ABT5GFF9_9MICO</name>
<protein>
    <submittedName>
        <fullName evidence="1">Glutaredoxin family protein</fullName>
    </submittedName>
</protein>
<accession>A0ABT5GFF9</accession>
<gene>
    <name evidence="1" type="ORF">OO014_04065</name>
</gene>
<dbReference type="InterPro" id="IPR052565">
    <property type="entry name" value="Glutaredoxin-like_YDR286C"/>
</dbReference>
<dbReference type="PANTHER" id="PTHR33558:SF1">
    <property type="entry name" value="GLUTAREDOXIN-LIKE PROTEIN C5ORF63 HOMOLOG"/>
    <property type="match status" value="1"/>
</dbReference>
<organism evidence="1 2">
    <name type="scientific">Intrasporangium calvum</name>
    <dbReference type="NCBI Taxonomy" id="53358"/>
    <lineage>
        <taxon>Bacteria</taxon>
        <taxon>Bacillati</taxon>
        <taxon>Actinomycetota</taxon>
        <taxon>Actinomycetes</taxon>
        <taxon>Micrococcales</taxon>
        <taxon>Intrasporangiaceae</taxon>
        <taxon>Intrasporangium</taxon>
    </lineage>
</organism>
<dbReference type="Gene3D" id="3.40.30.10">
    <property type="entry name" value="Glutaredoxin"/>
    <property type="match status" value="1"/>
</dbReference>
<dbReference type="InterPro" id="IPR008554">
    <property type="entry name" value="Glutaredoxin-like"/>
</dbReference>
<dbReference type="SUPFAM" id="SSF52833">
    <property type="entry name" value="Thioredoxin-like"/>
    <property type="match status" value="1"/>
</dbReference>
<reference evidence="1 2" key="1">
    <citation type="submission" date="2022-11" db="EMBL/GenBank/DDBJ databases">
        <title>Anaerobic phenanthrene biodegradation by a DNRA strain PheN6.</title>
        <authorList>
            <person name="Zhang Z."/>
        </authorList>
    </citation>
    <scope>NUCLEOTIDE SEQUENCE [LARGE SCALE GENOMIC DNA]</scope>
    <source>
        <strain evidence="1 2">PheN6</strain>
    </source>
</reference>
<dbReference type="PANTHER" id="PTHR33558">
    <property type="entry name" value="GLUTAREDOXIN-LIKE PROTEIN C5ORF63 HOMOLOG"/>
    <property type="match status" value="1"/>
</dbReference>